<reference evidence="2 3" key="1">
    <citation type="journal article" date="2018" name="MBio">
        <title>Comparative Genomics Reveals the Core Gene Toolbox for the Fungus-Insect Symbiosis.</title>
        <authorList>
            <person name="Wang Y."/>
            <person name="Stata M."/>
            <person name="Wang W."/>
            <person name="Stajich J.E."/>
            <person name="White M.M."/>
            <person name="Moncalvo J.M."/>
        </authorList>
    </citation>
    <scope>NUCLEOTIDE SEQUENCE [LARGE SCALE GENOMIC DNA]</scope>
    <source>
        <strain evidence="2 3">SWE-8-4</strain>
    </source>
</reference>
<feature type="signal peptide" evidence="1">
    <location>
        <begin position="1"/>
        <end position="15"/>
    </location>
</feature>
<protein>
    <submittedName>
        <fullName evidence="2">Uncharacterized protein</fullName>
    </submittedName>
</protein>
<dbReference type="PROSITE" id="PS51257">
    <property type="entry name" value="PROKAR_LIPOPROTEIN"/>
    <property type="match status" value="1"/>
</dbReference>
<feature type="chain" id="PRO_5015396017" evidence="1">
    <location>
        <begin position="16"/>
        <end position="156"/>
    </location>
</feature>
<accession>A0A2T9YTQ2</accession>
<name>A0A2T9YTQ2_9FUNG</name>
<evidence type="ECO:0000256" key="1">
    <source>
        <dbReference type="SAM" id="SignalP"/>
    </source>
</evidence>
<keyword evidence="1" id="KW-0732">Signal</keyword>
<proteinExistence type="predicted"/>
<evidence type="ECO:0000313" key="2">
    <source>
        <dbReference type="EMBL" id="PVU95654.1"/>
    </source>
</evidence>
<dbReference type="AlphaFoldDB" id="A0A2T9YTQ2"/>
<dbReference type="OrthoDB" id="5711448at2759"/>
<dbReference type="Proteomes" id="UP000245383">
    <property type="component" value="Unassembled WGS sequence"/>
</dbReference>
<keyword evidence="3" id="KW-1185">Reference proteome</keyword>
<comment type="caution">
    <text evidence="2">The sequence shown here is derived from an EMBL/GenBank/DDBJ whole genome shotgun (WGS) entry which is preliminary data.</text>
</comment>
<organism evidence="2 3">
    <name type="scientific">Smittium simulii</name>
    <dbReference type="NCBI Taxonomy" id="133385"/>
    <lineage>
        <taxon>Eukaryota</taxon>
        <taxon>Fungi</taxon>
        <taxon>Fungi incertae sedis</taxon>
        <taxon>Zoopagomycota</taxon>
        <taxon>Kickxellomycotina</taxon>
        <taxon>Harpellomycetes</taxon>
        <taxon>Harpellales</taxon>
        <taxon>Legeriomycetaceae</taxon>
        <taxon>Smittium</taxon>
    </lineage>
</organism>
<dbReference type="EMBL" id="MBFR01000050">
    <property type="protein sequence ID" value="PVU95654.1"/>
    <property type="molecule type" value="Genomic_DNA"/>
</dbReference>
<sequence>MKFLNLIFFTGYAAAISCSDNSNSWGNCGYNKVKDYSYNIWINKSASGVHTPIPGDAIDFWTKNQVSSQSYVNSLVHPDYMIKKCQATDIDWVYGITKQYNKNRVIDAQEWAGAIKDAYDAMNTYKTYQATVNTDFGSLALEATPIATSRKCKMKY</sequence>
<gene>
    <name evidence="2" type="ORF">BB561_001676</name>
</gene>
<evidence type="ECO:0000313" key="3">
    <source>
        <dbReference type="Proteomes" id="UP000245383"/>
    </source>
</evidence>